<dbReference type="InterPro" id="IPR017867">
    <property type="entry name" value="Tyr_phospatase_low_mol_wt"/>
</dbReference>
<dbReference type="EC" id="3.1.3.48" evidence="4 11"/>
<evidence type="ECO:0000256" key="5">
    <source>
        <dbReference type="ARBA" id="ARBA00017603"/>
    </source>
</evidence>
<dbReference type="InterPro" id="IPR023485">
    <property type="entry name" value="Ptyr_pPase"/>
</dbReference>
<evidence type="ECO:0000256" key="4">
    <source>
        <dbReference type="ARBA" id="ARBA00013064"/>
    </source>
</evidence>
<sequence length="118" mass="13070">MEAQTKRLAFPCQTHHIPQINCDKLLVSLKLVSCRNCVSSTTGLAVSAAASALLWASADLNKKANAVKSSKAKIELLGSYDPQKQLIIKDPYYGSEEDFEMVYEQCLRCCKVFLESHS</sequence>
<dbReference type="GO" id="GO:0005737">
    <property type="term" value="C:cytoplasm"/>
    <property type="evidence" value="ECO:0007669"/>
    <property type="project" value="UniProtKB-SubCell"/>
</dbReference>
<evidence type="ECO:0000256" key="9">
    <source>
        <dbReference type="ARBA" id="ARBA00032347"/>
    </source>
</evidence>
<feature type="active site" description="Proton donor" evidence="10">
    <location>
        <position position="90"/>
    </location>
</feature>
<dbReference type="PRINTS" id="PR00720">
    <property type="entry name" value="MAMMALPTPASE"/>
</dbReference>
<comment type="similarity">
    <text evidence="2 11">Belongs to the low molecular weight phosphotyrosine protein phosphatase family.</text>
</comment>
<name>A0A8T2NCB6_9TELE</name>
<dbReference type="InterPro" id="IPR036196">
    <property type="entry name" value="Ptyr_pPase_sf"/>
</dbReference>
<evidence type="ECO:0000313" key="13">
    <source>
        <dbReference type="EMBL" id="KAG9334107.1"/>
    </source>
</evidence>
<comment type="subcellular location">
    <subcellularLocation>
        <location evidence="1 11">Cytoplasm</location>
    </subcellularLocation>
</comment>
<comment type="function">
    <text evidence="11">Acts on tyrosine phosphorylated proteins, low-MW aryl phosphates and natural and synthetic acyl phosphates.</text>
</comment>
<proteinExistence type="inferred from homology"/>
<dbReference type="AlphaFoldDB" id="A0A8T2NCB6"/>
<protein>
    <recommendedName>
        <fullName evidence="5 11">Low molecular weight phosphotyrosine protein phosphatase</fullName>
        <shortName evidence="11">LMW-PTP</shortName>
        <shortName evidence="11">LMW-PTPase</shortName>
        <ecNumber evidence="3 11">3.1.3.2</ecNumber>
        <ecNumber evidence="4 11">3.1.3.48</ecNumber>
    </recommendedName>
    <alternativeName>
        <fullName evidence="9 11">Low molecular weight cytosolic acid phosphatase</fullName>
    </alternativeName>
</protein>
<dbReference type="GO" id="GO:0004726">
    <property type="term" value="F:non-membrane spanning protein tyrosine phosphatase activity"/>
    <property type="evidence" value="ECO:0007669"/>
    <property type="project" value="InterPro"/>
</dbReference>
<keyword evidence="14" id="KW-1185">Reference proteome</keyword>
<gene>
    <name evidence="13" type="ORF">JZ751_009142</name>
</gene>
<evidence type="ECO:0000256" key="2">
    <source>
        <dbReference type="ARBA" id="ARBA00011063"/>
    </source>
</evidence>
<dbReference type="EMBL" id="JAFBMS010000163">
    <property type="protein sequence ID" value="KAG9334107.1"/>
    <property type="molecule type" value="Genomic_DNA"/>
</dbReference>
<organism evidence="13 14">
    <name type="scientific">Albula glossodonta</name>
    <name type="common">roundjaw bonefish</name>
    <dbReference type="NCBI Taxonomy" id="121402"/>
    <lineage>
        <taxon>Eukaryota</taxon>
        <taxon>Metazoa</taxon>
        <taxon>Chordata</taxon>
        <taxon>Craniata</taxon>
        <taxon>Vertebrata</taxon>
        <taxon>Euteleostomi</taxon>
        <taxon>Actinopterygii</taxon>
        <taxon>Neopterygii</taxon>
        <taxon>Teleostei</taxon>
        <taxon>Albuliformes</taxon>
        <taxon>Albulidae</taxon>
        <taxon>Albula</taxon>
    </lineage>
</organism>
<dbReference type="SUPFAM" id="SSF52788">
    <property type="entry name" value="Phosphotyrosine protein phosphatases I"/>
    <property type="match status" value="1"/>
</dbReference>
<evidence type="ECO:0000256" key="6">
    <source>
        <dbReference type="ARBA" id="ARBA00022490"/>
    </source>
</evidence>
<keyword evidence="6 11" id="KW-0963">Cytoplasm</keyword>
<evidence type="ECO:0000256" key="1">
    <source>
        <dbReference type="ARBA" id="ARBA00004496"/>
    </source>
</evidence>
<keyword evidence="8 11" id="KW-0904">Protein phosphatase</keyword>
<evidence type="ECO:0000256" key="7">
    <source>
        <dbReference type="ARBA" id="ARBA00022801"/>
    </source>
</evidence>
<dbReference type="Gene3D" id="3.40.50.2300">
    <property type="match status" value="1"/>
</dbReference>
<dbReference type="GO" id="GO:0003993">
    <property type="term" value="F:acid phosphatase activity"/>
    <property type="evidence" value="ECO:0007669"/>
    <property type="project" value="UniProtKB-UniRule"/>
</dbReference>
<dbReference type="EC" id="3.1.3.2" evidence="3 11"/>
<dbReference type="PRINTS" id="PR00719">
    <property type="entry name" value="LMWPTPASE"/>
</dbReference>
<comment type="caution">
    <text evidence="13">The sequence shown here is derived from an EMBL/GenBank/DDBJ whole genome shotgun (WGS) entry which is preliminary data.</text>
</comment>
<dbReference type="InterPro" id="IPR050438">
    <property type="entry name" value="LMW_PTPase"/>
</dbReference>
<accession>A0A8T2NCB6</accession>
<dbReference type="OrthoDB" id="3388at2759"/>
<dbReference type="PANTHER" id="PTHR11717">
    <property type="entry name" value="LOW MOLECULAR WEIGHT PROTEIN TYROSINE PHOSPHATASE"/>
    <property type="match status" value="1"/>
</dbReference>
<dbReference type="Proteomes" id="UP000824540">
    <property type="component" value="Unassembled WGS sequence"/>
</dbReference>
<comment type="catalytic activity">
    <reaction evidence="11">
        <text>a phosphate monoester + H2O = an alcohol + phosphate</text>
        <dbReference type="Rhea" id="RHEA:15017"/>
        <dbReference type="ChEBI" id="CHEBI:15377"/>
        <dbReference type="ChEBI" id="CHEBI:30879"/>
        <dbReference type="ChEBI" id="CHEBI:43474"/>
        <dbReference type="ChEBI" id="CHEBI:67140"/>
        <dbReference type="EC" id="3.1.3.2"/>
    </reaction>
</comment>
<feature type="domain" description="Phosphotyrosine protein phosphatase I" evidence="12">
    <location>
        <begin position="61"/>
        <end position="114"/>
    </location>
</feature>
<reference evidence="13" key="1">
    <citation type="thesis" date="2021" institute="BYU ScholarsArchive" country="Provo, UT, USA">
        <title>Applications of and Algorithms for Genome Assembly and Genomic Analyses with an Emphasis on Marine Teleosts.</title>
        <authorList>
            <person name="Pickett B.D."/>
        </authorList>
    </citation>
    <scope>NUCLEOTIDE SEQUENCE</scope>
    <source>
        <strain evidence="13">HI-2016</strain>
    </source>
</reference>
<evidence type="ECO:0000256" key="8">
    <source>
        <dbReference type="ARBA" id="ARBA00022912"/>
    </source>
</evidence>
<keyword evidence="7 11" id="KW-0378">Hydrolase</keyword>
<evidence type="ECO:0000256" key="10">
    <source>
        <dbReference type="PIRSR" id="PIRSR617867-1"/>
    </source>
</evidence>
<dbReference type="Pfam" id="PF01451">
    <property type="entry name" value="LMWPc"/>
    <property type="match status" value="1"/>
</dbReference>
<evidence type="ECO:0000313" key="14">
    <source>
        <dbReference type="Proteomes" id="UP000824540"/>
    </source>
</evidence>
<evidence type="ECO:0000256" key="11">
    <source>
        <dbReference type="RuleBase" id="RU368115"/>
    </source>
</evidence>
<evidence type="ECO:0000256" key="3">
    <source>
        <dbReference type="ARBA" id="ARBA00012646"/>
    </source>
</evidence>
<dbReference type="InterPro" id="IPR002115">
    <property type="entry name" value="Tyr_Pase_low_mol_wt_mml"/>
</dbReference>
<dbReference type="PANTHER" id="PTHR11717:SF7">
    <property type="entry name" value="LOW MOLECULAR WEIGHT PHOSPHOTYROSINE PROTEIN PHOSPHATASE"/>
    <property type="match status" value="1"/>
</dbReference>
<comment type="catalytic activity">
    <reaction evidence="11">
        <text>O-phospho-L-tyrosyl-[protein] + H2O = L-tyrosyl-[protein] + phosphate</text>
        <dbReference type="Rhea" id="RHEA:10684"/>
        <dbReference type="Rhea" id="RHEA-COMP:10136"/>
        <dbReference type="Rhea" id="RHEA-COMP:20101"/>
        <dbReference type="ChEBI" id="CHEBI:15377"/>
        <dbReference type="ChEBI" id="CHEBI:43474"/>
        <dbReference type="ChEBI" id="CHEBI:46858"/>
        <dbReference type="ChEBI" id="CHEBI:61978"/>
        <dbReference type="EC" id="3.1.3.48"/>
    </reaction>
</comment>
<evidence type="ECO:0000259" key="12">
    <source>
        <dbReference type="Pfam" id="PF01451"/>
    </source>
</evidence>